<gene>
    <name evidence="1" type="ORF">EDWATA_01917</name>
</gene>
<comment type="caution">
    <text evidence="1">The sequence shown here is derived from an EMBL/GenBank/DDBJ whole genome shotgun (WGS) entry which is preliminary data.</text>
</comment>
<dbReference type="AlphaFoldDB" id="D4F589"/>
<accession>D4F589</accession>
<evidence type="ECO:0000313" key="1">
    <source>
        <dbReference type="EMBL" id="EFE23069.1"/>
    </source>
</evidence>
<dbReference type="Proteomes" id="UP000003692">
    <property type="component" value="Unassembled WGS sequence"/>
</dbReference>
<protein>
    <submittedName>
        <fullName evidence="1">Uncharacterized protein</fullName>
    </submittedName>
</protein>
<dbReference type="HOGENOM" id="CLU_2584157_0_0_6"/>
<organism evidence="1 2">
    <name type="scientific">Edwardsiella tarda ATCC 23685</name>
    <dbReference type="NCBI Taxonomy" id="500638"/>
    <lineage>
        <taxon>Bacteria</taxon>
        <taxon>Pseudomonadati</taxon>
        <taxon>Pseudomonadota</taxon>
        <taxon>Gammaproteobacteria</taxon>
        <taxon>Enterobacterales</taxon>
        <taxon>Hafniaceae</taxon>
        <taxon>Edwardsiella</taxon>
    </lineage>
</organism>
<evidence type="ECO:0000313" key="2">
    <source>
        <dbReference type="Proteomes" id="UP000003692"/>
    </source>
</evidence>
<name>D4F589_EDWTA</name>
<sequence>MNSPPPVIIIDICTNRCRHLALFDDDGHCHPPYLSRASLATFFMMRVLLLSLSRRTSPITNTLMATPDDMTDARAGYFMH</sequence>
<proteinExistence type="predicted"/>
<reference evidence="1 2" key="1">
    <citation type="submission" date="2010-02" db="EMBL/GenBank/DDBJ databases">
        <authorList>
            <person name="Weinstock G."/>
            <person name="Sodergren E."/>
            <person name="Clifton S."/>
            <person name="Fulton L."/>
            <person name="Fulton B."/>
            <person name="Courtney L."/>
            <person name="Fronick C."/>
            <person name="Harrison M."/>
            <person name="Strong C."/>
            <person name="Farmer C."/>
            <person name="Delahaunty K."/>
            <person name="Markovic C."/>
            <person name="Hall O."/>
            <person name="Minx P."/>
            <person name="Tomlinson C."/>
            <person name="Mitreva M."/>
            <person name="Nelson J."/>
            <person name="Hou S."/>
            <person name="Wollam A."/>
            <person name="Pepin K.H."/>
            <person name="Johnson M."/>
            <person name="Bhonagiri V."/>
            <person name="Zhang X."/>
            <person name="Suruliraj S."/>
            <person name="Warren W."/>
            <person name="Chinwalla A."/>
            <person name="Mardis E.R."/>
            <person name="Wilson R.K."/>
        </authorList>
    </citation>
    <scope>NUCLEOTIDE SEQUENCE [LARGE SCALE GENOMIC DNA]</scope>
    <source>
        <strain evidence="1 2">ATCC 23685</strain>
    </source>
</reference>
<dbReference type="EMBL" id="ADGK01000129">
    <property type="protein sequence ID" value="EFE23069.1"/>
    <property type="molecule type" value="Genomic_DNA"/>
</dbReference>